<dbReference type="InterPro" id="IPR002528">
    <property type="entry name" value="MATE_fam"/>
</dbReference>
<name>A0A450V0J5_9GAMM</name>
<dbReference type="PANTHER" id="PTHR43298">
    <property type="entry name" value="MULTIDRUG RESISTANCE PROTEIN NORM-RELATED"/>
    <property type="match status" value="1"/>
</dbReference>
<sequence length="164" mass="17677">MKPRHRGQGPTYRQGTSSRFLSPKYPKHTRMSKSRLPTTTDIYATLRIFLPLGLASLGSVGIGITDSMMLGRLGADALGAAGLALSIYIMLLMVGNGVLFPVMVLVSHARGANRSRTAPRIIRQGLWVAGILSVPGFAILWNLENIFLIAGQDAGLARMAGHYM</sequence>
<dbReference type="Pfam" id="PF01554">
    <property type="entry name" value="MatE"/>
    <property type="match status" value="1"/>
</dbReference>
<keyword evidence="3" id="KW-0812">Transmembrane</keyword>
<dbReference type="AlphaFoldDB" id="A0A450V0J5"/>
<accession>A0A450V0J5</accession>
<dbReference type="InterPro" id="IPR050222">
    <property type="entry name" value="MATE_MdtK"/>
</dbReference>
<gene>
    <name evidence="4" type="ORF">BECKLFY1418B_GA0070995_11182</name>
</gene>
<feature type="region of interest" description="Disordered" evidence="2">
    <location>
        <begin position="1"/>
        <end position="33"/>
    </location>
</feature>
<dbReference type="GO" id="GO:0015297">
    <property type="term" value="F:antiporter activity"/>
    <property type="evidence" value="ECO:0007669"/>
    <property type="project" value="InterPro"/>
</dbReference>
<feature type="transmembrane region" description="Helical" evidence="3">
    <location>
        <begin position="126"/>
        <end position="143"/>
    </location>
</feature>
<protein>
    <submittedName>
        <fullName evidence="4">MatE protein</fullName>
    </submittedName>
</protein>
<dbReference type="GO" id="GO:0005886">
    <property type="term" value="C:plasma membrane"/>
    <property type="evidence" value="ECO:0007669"/>
    <property type="project" value="TreeGrafter"/>
</dbReference>
<evidence type="ECO:0000313" key="4">
    <source>
        <dbReference type="EMBL" id="VFJ98354.1"/>
    </source>
</evidence>
<feature type="transmembrane region" description="Helical" evidence="3">
    <location>
        <begin position="42"/>
        <end position="65"/>
    </location>
</feature>
<keyword evidence="3" id="KW-1133">Transmembrane helix</keyword>
<dbReference type="EMBL" id="CAADFF010000118">
    <property type="protein sequence ID" value="VFJ98354.1"/>
    <property type="molecule type" value="Genomic_DNA"/>
</dbReference>
<feature type="transmembrane region" description="Helical" evidence="3">
    <location>
        <begin position="85"/>
        <end position="106"/>
    </location>
</feature>
<proteinExistence type="predicted"/>
<evidence type="ECO:0000256" key="1">
    <source>
        <dbReference type="ARBA" id="ARBA00022448"/>
    </source>
</evidence>
<evidence type="ECO:0000256" key="3">
    <source>
        <dbReference type="SAM" id="Phobius"/>
    </source>
</evidence>
<keyword evidence="1" id="KW-0813">Transport</keyword>
<evidence type="ECO:0000256" key="2">
    <source>
        <dbReference type="SAM" id="MobiDB-lite"/>
    </source>
</evidence>
<organism evidence="4">
    <name type="scientific">Candidatus Kentrum sp. LFY</name>
    <dbReference type="NCBI Taxonomy" id="2126342"/>
    <lineage>
        <taxon>Bacteria</taxon>
        <taxon>Pseudomonadati</taxon>
        <taxon>Pseudomonadota</taxon>
        <taxon>Gammaproteobacteria</taxon>
        <taxon>Candidatus Kentrum</taxon>
    </lineage>
</organism>
<dbReference type="GO" id="GO:0042910">
    <property type="term" value="F:xenobiotic transmembrane transporter activity"/>
    <property type="evidence" value="ECO:0007669"/>
    <property type="project" value="InterPro"/>
</dbReference>
<keyword evidence="3" id="KW-0472">Membrane</keyword>
<dbReference type="PANTHER" id="PTHR43298:SF2">
    <property type="entry name" value="FMN_FAD EXPORTER YEEO-RELATED"/>
    <property type="match status" value="1"/>
</dbReference>
<feature type="compositionally biased region" description="Polar residues" evidence="2">
    <location>
        <begin position="11"/>
        <end position="20"/>
    </location>
</feature>
<reference evidence="4" key="1">
    <citation type="submission" date="2019-02" db="EMBL/GenBank/DDBJ databases">
        <authorList>
            <person name="Gruber-Vodicka R. H."/>
            <person name="Seah K. B. B."/>
        </authorList>
    </citation>
    <scope>NUCLEOTIDE SEQUENCE</scope>
    <source>
        <strain evidence="4">BECK_M7</strain>
    </source>
</reference>